<dbReference type="InterPro" id="IPR021777">
    <property type="entry name" value="SANBR_BTB"/>
</dbReference>
<accession>G0V1I4</accession>
<dbReference type="InterPro" id="IPR045902">
    <property type="entry name" value="SANBR-like"/>
</dbReference>
<evidence type="ECO:0000259" key="2">
    <source>
        <dbReference type="Pfam" id="PF11822"/>
    </source>
</evidence>
<gene>
    <name evidence="3" type="ORF">TCIL3000_11_9720</name>
</gene>
<proteinExistence type="predicted"/>
<feature type="region of interest" description="Disordered" evidence="1">
    <location>
        <begin position="471"/>
        <end position="545"/>
    </location>
</feature>
<dbReference type="EMBL" id="HE575324">
    <property type="protein sequence ID" value="CCC95505.1"/>
    <property type="molecule type" value="Genomic_DNA"/>
</dbReference>
<evidence type="ECO:0000256" key="1">
    <source>
        <dbReference type="SAM" id="MobiDB-lite"/>
    </source>
</evidence>
<feature type="region of interest" description="Disordered" evidence="1">
    <location>
        <begin position="70"/>
        <end position="106"/>
    </location>
</feature>
<evidence type="ECO:0000313" key="3">
    <source>
        <dbReference type="EMBL" id="CCC95505.1"/>
    </source>
</evidence>
<dbReference type="PANTHER" id="PTHR20946:SF0">
    <property type="entry name" value="SANT AND BTB DOMAIN REGULATOR OF CLASS SWITCH RECOMBINATION"/>
    <property type="match status" value="1"/>
</dbReference>
<feature type="domain" description="SANT and BTB" evidence="2">
    <location>
        <begin position="25"/>
        <end position="155"/>
    </location>
</feature>
<name>G0V1I4_TRYCI</name>
<protein>
    <submittedName>
        <fullName evidence="3">Uncharacterized protein TCIL3000_11_9720</fullName>
    </submittedName>
</protein>
<dbReference type="PANTHER" id="PTHR20946">
    <property type="entry name" value="SANT AND BTB DOMAIN REGULATOR OF CLASS SWITCH RECOMBINATION"/>
    <property type="match status" value="1"/>
</dbReference>
<organism evidence="3">
    <name type="scientific">Trypanosoma congolense (strain IL3000)</name>
    <dbReference type="NCBI Taxonomy" id="1068625"/>
    <lineage>
        <taxon>Eukaryota</taxon>
        <taxon>Discoba</taxon>
        <taxon>Euglenozoa</taxon>
        <taxon>Kinetoplastea</taxon>
        <taxon>Metakinetoplastina</taxon>
        <taxon>Trypanosomatida</taxon>
        <taxon>Trypanosomatidae</taxon>
        <taxon>Trypanosoma</taxon>
        <taxon>Nannomonas</taxon>
    </lineage>
</organism>
<dbReference type="AlphaFoldDB" id="G0V1I4"/>
<dbReference type="VEuPathDB" id="TriTrypDB:TcIL3000.11.9720"/>
<dbReference type="Pfam" id="PF11822">
    <property type="entry name" value="BTB_SANBR"/>
    <property type="match status" value="1"/>
</dbReference>
<reference evidence="3" key="1">
    <citation type="journal article" date="2012" name="Proc. Natl. Acad. Sci. U.S.A.">
        <title>Antigenic diversity is generated by distinct evolutionary mechanisms in African trypanosome species.</title>
        <authorList>
            <person name="Jackson A.P."/>
            <person name="Berry A."/>
            <person name="Aslett M."/>
            <person name="Allison H.C."/>
            <person name="Burton P."/>
            <person name="Vavrova-Anderson J."/>
            <person name="Brown R."/>
            <person name="Browne H."/>
            <person name="Corton N."/>
            <person name="Hauser H."/>
            <person name="Gamble J."/>
            <person name="Gilderthorp R."/>
            <person name="Marcello L."/>
            <person name="McQuillan J."/>
            <person name="Otto T.D."/>
            <person name="Quail M.A."/>
            <person name="Sanders M.J."/>
            <person name="van Tonder A."/>
            <person name="Ginger M.L."/>
            <person name="Field M.C."/>
            <person name="Barry J.D."/>
            <person name="Hertz-Fowler C."/>
            <person name="Berriman M."/>
        </authorList>
    </citation>
    <scope>NUCLEOTIDE SEQUENCE</scope>
    <source>
        <strain evidence="3">IL3000</strain>
    </source>
</reference>
<feature type="compositionally biased region" description="Polar residues" evidence="1">
    <location>
        <begin position="471"/>
        <end position="480"/>
    </location>
</feature>
<sequence length="545" mass="60226">MGGKVDGNPAADNAVAPRNTCGRLVEVSVYDKQSNEVRVFRCDMQLLESSMAYFAPIIKCYLDEEERQRARDEDLSENSTSGTLRGVKDTGGAAKQNGNQEKPPVPLHVNCDMNTFSWLMAYVEGQQRSFTPKNAVSLALSSNFLLMMQLVEMTLLYIKDHLVEVMLSGVNMDCFTGELLARLANMMSEGDVASAFLKLYDWHAEDTPNRRFLTALIRHMLCDRFGEGRRSSLRWCGLCGVLFDQQELQRVERRYKHVKLPACPNVAKNSIGHRGELIKTHVASKRVANINFPLLSWSDKEVEAWAWGLVGSLYLFVCRRCNCCIPLSATTTHSCPGGTSNFTRAEATSREDTDALLAWFELARKLYPSGLKPIYCPKEDVVHEPFLLLSPSGEWLCDDAGDSSVPGLWATHPVAVAESVDARGKVNIGVVNGFERWLMEEMQQMMEDFDQSNPGGRPYANYQRVVTSLGNSATPSSSVSRALAGGAPADGPRPKSALRGGRSVDSRIRPLSNGNDMSRKGKEGLPSGGNPQRRDRVDSNTKALS</sequence>